<keyword evidence="5" id="KW-0479">Metal-binding</keyword>
<dbReference type="InterPro" id="IPR001932">
    <property type="entry name" value="PPM-type_phosphatase-like_dom"/>
</dbReference>
<dbReference type="PANTHER" id="PTHR46023:SF6">
    <property type="entry name" value="LIPASE CLASS 3 FAMILY PROTEIN"/>
    <property type="match status" value="1"/>
</dbReference>
<evidence type="ECO:0000256" key="12">
    <source>
        <dbReference type="SAM" id="MobiDB-lite"/>
    </source>
</evidence>
<evidence type="ECO:0000256" key="2">
    <source>
        <dbReference type="ARBA" id="ARBA00001946"/>
    </source>
</evidence>
<evidence type="ECO:0000256" key="8">
    <source>
        <dbReference type="ARBA" id="ARBA00022912"/>
    </source>
</evidence>
<dbReference type="CDD" id="cd00143">
    <property type="entry name" value="PP2Cc"/>
    <property type="match status" value="1"/>
</dbReference>
<keyword evidence="6" id="KW-0378">Hydrolase</keyword>
<sequence length="952" mass="104569">MAAGAMATAAGAAVLIYYVFNRRLASQVDTDDDDSDRSGNLSKMRSARKRLSRRPAQAPATWLESLNTLSDTLRFTYSETLGKWPIGDLAFGINYLMRRQGNLQVASVYAGSDSVQLKGSGIIEELHYYLKLLTLCMLFSKKPFPVFLESGGFSQEDVLLQKPKAGLLKPAFTVIRDKNSKCFLLLIRGTHSIKDTLTAATGAVAPFHHSVLHDGGISNLVLGYAHCGMVAAARWISMISTPCLLKALGEYPDYKIKVIGHSLGGGTAALLTYILRERKEFSSSTCVTFAPAACITWELAESGKHFITTIINGSDLVPTFSAASVDDLRCEVTASSWLNDLRDQVERTRVLNVVYRSASALGSRLPSIASAKARVAGAGALLRPVSSSTQVVMKRAQNVVVRTHSSISSWSCMGARRRNVGPLLNSKADDLPEASVVCEKDSESQTERVTIDPMQNNLESSFSGRSGHDDTDEEEQLLPVNENTTTSTVGDITEGELWYELEKELTRQENDINVEAQEEEAAAVREITDEENMLVDVAESNTAISSLDVSESHRFYPPGRIMHIISAPSSDSINLDHDGPIEEHGAMVLFPSLLEGLARTRSLKKMKNCQEDVARKTAEALEKEAKKNEMVLSSSSGIVMSDKSNNFSSVCSKRGQKGINQDCLFIWEEFGCQEDMIFCGIFDGHGQWGHHVSKRVKESMPASLLCNWQETLTLASLNLDFEMDMDRNLHRFDIWKQSFLKTYAAIDQELKHSSKMDSYRSGATASTIVKQGEHLIVANVGDSRAVLASISEDGSLVPLQLTVDFKPNIPQEAERITRSNGRVFCLHDEPGTYRVWMPNGKTPGLAISRAFGDYCVKDFGLISVPAVSQRHITSRDQFVILATDGVWDVISNEEAVQIVSSTPDRKKAAKKLVGCATLAWKSKKRGIAMDDISAICLFFHASSSQHANLMNL</sequence>
<dbReference type="AlphaFoldDB" id="A0A6J5VZQ0"/>
<organism evidence="14 15">
    <name type="scientific">Prunus armeniaca</name>
    <name type="common">Apricot</name>
    <name type="synonym">Armeniaca vulgaris</name>
    <dbReference type="NCBI Taxonomy" id="36596"/>
    <lineage>
        <taxon>Eukaryota</taxon>
        <taxon>Viridiplantae</taxon>
        <taxon>Streptophyta</taxon>
        <taxon>Embryophyta</taxon>
        <taxon>Tracheophyta</taxon>
        <taxon>Spermatophyta</taxon>
        <taxon>Magnoliopsida</taxon>
        <taxon>eudicotyledons</taxon>
        <taxon>Gunneridae</taxon>
        <taxon>Pentapetalae</taxon>
        <taxon>rosids</taxon>
        <taxon>fabids</taxon>
        <taxon>Rosales</taxon>
        <taxon>Rosaceae</taxon>
        <taxon>Amygdaloideae</taxon>
        <taxon>Amygdaleae</taxon>
        <taxon>Prunus</taxon>
    </lineage>
</organism>
<dbReference type="OrthoDB" id="438440at2759"/>
<comment type="cofactor">
    <cofactor evidence="1">
        <name>Mn(2+)</name>
        <dbReference type="ChEBI" id="CHEBI:29035"/>
    </cofactor>
</comment>
<dbReference type="SUPFAM" id="SSF81606">
    <property type="entry name" value="PP2C-like"/>
    <property type="match status" value="1"/>
</dbReference>
<name>A0A6J5VZQ0_PRUAR</name>
<dbReference type="Pfam" id="PF00481">
    <property type="entry name" value="PP2C"/>
    <property type="match status" value="1"/>
</dbReference>
<evidence type="ECO:0000256" key="7">
    <source>
        <dbReference type="ARBA" id="ARBA00022842"/>
    </source>
</evidence>
<dbReference type="GO" id="GO:0016042">
    <property type="term" value="P:lipid catabolic process"/>
    <property type="evidence" value="ECO:0007669"/>
    <property type="project" value="InterPro"/>
</dbReference>
<evidence type="ECO:0000256" key="5">
    <source>
        <dbReference type="ARBA" id="ARBA00022723"/>
    </source>
</evidence>
<dbReference type="GO" id="GO:0009414">
    <property type="term" value="P:response to water deprivation"/>
    <property type="evidence" value="ECO:0007669"/>
    <property type="project" value="UniProtKB-ARBA"/>
</dbReference>
<dbReference type="Gene3D" id="3.40.50.1820">
    <property type="entry name" value="alpha/beta hydrolase"/>
    <property type="match status" value="1"/>
</dbReference>
<dbReference type="SMART" id="SM00332">
    <property type="entry name" value="PP2Cc"/>
    <property type="match status" value="1"/>
</dbReference>
<dbReference type="EC" id="3.1.3.16" evidence="4"/>
<comment type="cofactor">
    <cofactor evidence="2">
        <name>Mg(2+)</name>
        <dbReference type="ChEBI" id="CHEBI:18420"/>
    </cofactor>
</comment>
<dbReference type="InterPro" id="IPR005592">
    <property type="entry name" value="Mono/diacylglycerol_lipase_N"/>
</dbReference>
<dbReference type="SUPFAM" id="SSF53474">
    <property type="entry name" value="alpha/beta-Hydrolases"/>
    <property type="match status" value="1"/>
</dbReference>
<feature type="domain" description="PPM-type phosphatase" evidence="13">
    <location>
        <begin position="647"/>
        <end position="939"/>
    </location>
</feature>
<dbReference type="InterPro" id="IPR029058">
    <property type="entry name" value="AB_hydrolase_fold"/>
</dbReference>
<feature type="region of interest" description="Disordered" evidence="12">
    <location>
        <begin position="440"/>
        <end position="475"/>
    </location>
</feature>
<dbReference type="Proteomes" id="UP000507245">
    <property type="component" value="Unassembled WGS sequence"/>
</dbReference>
<dbReference type="PANTHER" id="PTHR46023">
    <property type="entry name" value="LIPASE CLASS 3 PROTEIN-LIKE"/>
    <property type="match status" value="1"/>
</dbReference>
<dbReference type="InterPro" id="IPR036457">
    <property type="entry name" value="PPM-type-like_dom_sf"/>
</dbReference>
<dbReference type="PROSITE" id="PS51746">
    <property type="entry name" value="PPM_2"/>
    <property type="match status" value="1"/>
</dbReference>
<keyword evidence="7" id="KW-0460">Magnesium</keyword>
<dbReference type="FunFam" id="3.60.40.10:FF:000038">
    <property type="entry name" value="Probable protein phosphatase 2C 34"/>
    <property type="match status" value="1"/>
</dbReference>
<keyword evidence="8" id="KW-0904">Protein phosphatase</keyword>
<accession>A0A6J5VZQ0</accession>
<gene>
    <name evidence="14" type="ORF">ORAREDHAP_LOCUS1981</name>
</gene>
<evidence type="ECO:0000256" key="3">
    <source>
        <dbReference type="ARBA" id="ARBA00006702"/>
    </source>
</evidence>
<dbReference type="GO" id="GO:0046872">
    <property type="term" value="F:metal ion binding"/>
    <property type="evidence" value="ECO:0007669"/>
    <property type="project" value="UniProtKB-KW"/>
</dbReference>
<dbReference type="CDD" id="cd00519">
    <property type="entry name" value="Lipase_3"/>
    <property type="match status" value="1"/>
</dbReference>
<keyword evidence="9" id="KW-0464">Manganese</keyword>
<feature type="region of interest" description="Disordered" evidence="12">
    <location>
        <begin position="29"/>
        <end position="56"/>
    </location>
</feature>
<reference evidence="15" key="1">
    <citation type="journal article" date="2020" name="Genome Biol.">
        <title>Gamete binning: chromosome-level and haplotype-resolved genome assembly enabled by high-throughput single-cell sequencing of gamete genomes.</title>
        <authorList>
            <person name="Campoy J.A."/>
            <person name="Sun H."/>
            <person name="Goel M."/>
            <person name="Jiao W.-B."/>
            <person name="Folz-Donahue K."/>
            <person name="Wang N."/>
            <person name="Rubio M."/>
            <person name="Liu C."/>
            <person name="Kukat C."/>
            <person name="Ruiz D."/>
            <person name="Huettel B."/>
            <person name="Schneeberger K."/>
        </authorList>
    </citation>
    <scope>NUCLEOTIDE SEQUENCE [LARGE SCALE GENOMIC DNA]</scope>
    <source>
        <strain evidence="15">cv. Rojo Pasion</strain>
    </source>
</reference>
<feature type="compositionally biased region" description="Basic and acidic residues" evidence="12">
    <location>
        <begin position="440"/>
        <end position="450"/>
    </location>
</feature>
<feature type="compositionally biased region" description="Polar residues" evidence="12">
    <location>
        <begin position="453"/>
        <end position="464"/>
    </location>
</feature>
<evidence type="ECO:0000256" key="9">
    <source>
        <dbReference type="ARBA" id="ARBA00023211"/>
    </source>
</evidence>
<proteinExistence type="inferred from homology"/>
<comment type="catalytic activity">
    <reaction evidence="11">
        <text>O-phospho-L-threonyl-[protein] + H2O = L-threonyl-[protein] + phosphate</text>
        <dbReference type="Rhea" id="RHEA:47004"/>
        <dbReference type="Rhea" id="RHEA-COMP:11060"/>
        <dbReference type="Rhea" id="RHEA-COMP:11605"/>
        <dbReference type="ChEBI" id="CHEBI:15377"/>
        <dbReference type="ChEBI" id="CHEBI:30013"/>
        <dbReference type="ChEBI" id="CHEBI:43474"/>
        <dbReference type="ChEBI" id="CHEBI:61977"/>
        <dbReference type="EC" id="3.1.3.16"/>
    </reaction>
</comment>
<dbReference type="InterPro" id="IPR002921">
    <property type="entry name" value="Fungal_lipase-type"/>
</dbReference>
<dbReference type="GO" id="GO:0045926">
    <property type="term" value="P:negative regulation of growth"/>
    <property type="evidence" value="ECO:0007669"/>
    <property type="project" value="UniProtKB-ARBA"/>
</dbReference>
<comment type="catalytic activity">
    <reaction evidence="10">
        <text>O-phospho-L-seryl-[protein] + H2O = L-seryl-[protein] + phosphate</text>
        <dbReference type="Rhea" id="RHEA:20629"/>
        <dbReference type="Rhea" id="RHEA-COMP:9863"/>
        <dbReference type="Rhea" id="RHEA-COMP:11604"/>
        <dbReference type="ChEBI" id="CHEBI:15377"/>
        <dbReference type="ChEBI" id="CHEBI:29999"/>
        <dbReference type="ChEBI" id="CHEBI:43474"/>
        <dbReference type="ChEBI" id="CHEBI:83421"/>
        <dbReference type="EC" id="3.1.3.16"/>
    </reaction>
</comment>
<evidence type="ECO:0000256" key="1">
    <source>
        <dbReference type="ARBA" id="ARBA00001936"/>
    </source>
</evidence>
<evidence type="ECO:0000256" key="10">
    <source>
        <dbReference type="ARBA" id="ARBA00047761"/>
    </source>
</evidence>
<keyword evidence="15" id="KW-1185">Reference proteome</keyword>
<dbReference type="EMBL" id="CAEKKB010000001">
    <property type="protein sequence ID" value="CAB4293202.1"/>
    <property type="molecule type" value="Genomic_DNA"/>
</dbReference>
<protein>
    <recommendedName>
        <fullName evidence="4">protein-serine/threonine phosphatase</fullName>
        <ecNumber evidence="4">3.1.3.16</ecNumber>
    </recommendedName>
</protein>
<dbReference type="Pfam" id="PF03893">
    <property type="entry name" value="Lipase3_N"/>
    <property type="match status" value="1"/>
</dbReference>
<evidence type="ECO:0000259" key="13">
    <source>
        <dbReference type="PROSITE" id="PS51746"/>
    </source>
</evidence>
<dbReference type="Pfam" id="PF01764">
    <property type="entry name" value="Lipase_3"/>
    <property type="match status" value="1"/>
</dbReference>
<comment type="similarity">
    <text evidence="3">Belongs to the PP2C family.</text>
</comment>
<dbReference type="Gene3D" id="3.60.40.10">
    <property type="entry name" value="PPM-type phosphatase domain"/>
    <property type="match status" value="1"/>
</dbReference>
<dbReference type="GO" id="GO:0004722">
    <property type="term" value="F:protein serine/threonine phosphatase activity"/>
    <property type="evidence" value="ECO:0007669"/>
    <property type="project" value="UniProtKB-EC"/>
</dbReference>
<evidence type="ECO:0000313" key="14">
    <source>
        <dbReference type="EMBL" id="CAB4293202.1"/>
    </source>
</evidence>
<evidence type="ECO:0000256" key="11">
    <source>
        <dbReference type="ARBA" id="ARBA00048336"/>
    </source>
</evidence>
<evidence type="ECO:0000313" key="15">
    <source>
        <dbReference type="Proteomes" id="UP000507245"/>
    </source>
</evidence>
<evidence type="ECO:0000256" key="4">
    <source>
        <dbReference type="ARBA" id="ARBA00013081"/>
    </source>
</evidence>
<evidence type="ECO:0000256" key="6">
    <source>
        <dbReference type="ARBA" id="ARBA00022801"/>
    </source>
</evidence>